<feature type="domain" description="Schlafen group 3-like DNA/RNA helicase" evidence="1">
    <location>
        <begin position="241"/>
        <end position="635"/>
    </location>
</feature>
<keyword evidence="3" id="KW-1185">Reference proteome</keyword>
<comment type="caution">
    <text evidence="2">The sequence shown here is derived from an EMBL/GenBank/DDBJ whole genome shotgun (WGS) entry which is preliminary data.</text>
</comment>
<dbReference type="Proteomes" id="UP001158067">
    <property type="component" value="Unassembled WGS sequence"/>
</dbReference>
<gene>
    <name evidence="2" type="ORF">SAMN06265222_101767</name>
</gene>
<evidence type="ECO:0000313" key="2">
    <source>
        <dbReference type="EMBL" id="SMP42369.1"/>
    </source>
</evidence>
<evidence type="ECO:0000313" key="3">
    <source>
        <dbReference type="Proteomes" id="UP001158067"/>
    </source>
</evidence>
<accession>A0ABY1PQC6</accession>
<dbReference type="Pfam" id="PF09848">
    <property type="entry name" value="SLFN-g3_helicase"/>
    <property type="match status" value="1"/>
</dbReference>
<reference evidence="2 3" key="1">
    <citation type="submission" date="2017-05" db="EMBL/GenBank/DDBJ databases">
        <authorList>
            <person name="Varghese N."/>
            <person name="Submissions S."/>
        </authorList>
    </citation>
    <scope>NUCLEOTIDE SEQUENCE [LARGE SCALE GENOMIC DNA]</scope>
    <source>
        <strain evidence="2 3">DSM 25457</strain>
    </source>
</reference>
<evidence type="ECO:0000259" key="1">
    <source>
        <dbReference type="Pfam" id="PF09848"/>
    </source>
</evidence>
<dbReference type="SUPFAM" id="SSF52540">
    <property type="entry name" value="P-loop containing nucleoside triphosphate hydrolases"/>
    <property type="match status" value="1"/>
</dbReference>
<name>A0ABY1PQC6_9BACT</name>
<sequence length="663" mass="74534">MKRAYYSDSIDNFLTADGDAILGQLVSNSEFAVENTQRDAWQFQIDSLKKLLVGQGGTIYLEYSIPRMGKRVDVVLLIGNAIFVVEFKVGDTQYWSGALNQVTDYALDLKNFHDASHDRFVVPIIVSTKAPAVPVLIECTPRRDGLISTIKSNGSNFAAIIQNVHAFVDSAETGERTQIESAAWEDGQYLPTPTIVEAAMALYNGHSVAEISRSDASGAELHRTTDAISTVIEDARSGHYKAICFVTGVPGAGKTLIGLNIATRHLDDQSNTYSVFLSGNGPLVQILQEALARDKVAREKATGNRFTKSAARSEVKTFIQNVHHYRDEYLKDSRAPADHVALFDEAQRAWDLQQTSKFMRQKKNQPDFNQSEPEFLISCIERHKDWGVIVCLVGGGQEINTGEAGIAEWVEALNRSFPDWHIHISDRLTDSEYGAGEVLSKLKSRRNVHYDSGLHLSVSMRSFRAENVSRLVKEVLDLDTNNASRTLDSVREQYPIVLTRDLAKAKDWLRQQARGTERYGIVVSSQANRLRPLAIDVRLQPNPIHWFLADSGDVRSSYYLEDVATEFDIQGLELDWACVTWDADFRHADDGWIYRSFRGNKWQKINKAERQSYLKNAYRVLLTRARQGMVICVPDGDADDPTRAPEFYDSTYQYLKSIGMDEL</sequence>
<organism evidence="2 3">
    <name type="scientific">Neorhodopirellula lusitana</name>
    <dbReference type="NCBI Taxonomy" id="445327"/>
    <lineage>
        <taxon>Bacteria</taxon>
        <taxon>Pseudomonadati</taxon>
        <taxon>Planctomycetota</taxon>
        <taxon>Planctomycetia</taxon>
        <taxon>Pirellulales</taxon>
        <taxon>Pirellulaceae</taxon>
        <taxon>Neorhodopirellula</taxon>
    </lineage>
</organism>
<dbReference type="InterPro" id="IPR018647">
    <property type="entry name" value="SLFN_3-like_DNA/RNA_helicase"/>
</dbReference>
<dbReference type="InterPro" id="IPR027417">
    <property type="entry name" value="P-loop_NTPase"/>
</dbReference>
<dbReference type="RefSeq" id="WP_283430957.1">
    <property type="nucleotide sequence ID" value="NZ_FXUG01000001.1"/>
</dbReference>
<protein>
    <submittedName>
        <fullName evidence="2">Uncharacterized conserved protein</fullName>
    </submittedName>
</protein>
<proteinExistence type="predicted"/>
<dbReference type="EMBL" id="FXUG01000001">
    <property type="protein sequence ID" value="SMP42369.1"/>
    <property type="molecule type" value="Genomic_DNA"/>
</dbReference>